<evidence type="ECO:0000313" key="1">
    <source>
        <dbReference type="EMBL" id="KAK8052741.1"/>
    </source>
</evidence>
<name>A0ABR1U1G3_9PEZI</name>
<proteinExistence type="predicted"/>
<dbReference type="EMBL" id="JAQQWM010000008">
    <property type="protein sequence ID" value="KAK8052741.1"/>
    <property type="molecule type" value="Genomic_DNA"/>
</dbReference>
<evidence type="ECO:0000313" key="2">
    <source>
        <dbReference type="Proteomes" id="UP001446871"/>
    </source>
</evidence>
<keyword evidence="2" id="KW-1185">Reference proteome</keyword>
<reference evidence="1 2" key="1">
    <citation type="submission" date="2023-01" db="EMBL/GenBank/DDBJ databases">
        <title>Analysis of 21 Apiospora genomes using comparative genomics revels a genus with tremendous synthesis potential of carbohydrate active enzymes and secondary metabolites.</title>
        <authorList>
            <person name="Sorensen T."/>
        </authorList>
    </citation>
    <scope>NUCLEOTIDE SEQUENCE [LARGE SCALE GENOMIC DNA]</scope>
    <source>
        <strain evidence="1 2">CBS 83171</strain>
    </source>
</reference>
<dbReference type="Proteomes" id="UP001446871">
    <property type="component" value="Unassembled WGS sequence"/>
</dbReference>
<organism evidence="1 2">
    <name type="scientific">Apiospora saccharicola</name>
    <dbReference type="NCBI Taxonomy" id="335842"/>
    <lineage>
        <taxon>Eukaryota</taxon>
        <taxon>Fungi</taxon>
        <taxon>Dikarya</taxon>
        <taxon>Ascomycota</taxon>
        <taxon>Pezizomycotina</taxon>
        <taxon>Sordariomycetes</taxon>
        <taxon>Xylariomycetidae</taxon>
        <taxon>Amphisphaeriales</taxon>
        <taxon>Apiosporaceae</taxon>
        <taxon>Apiospora</taxon>
    </lineage>
</organism>
<accession>A0ABR1U1G3</accession>
<sequence>MKPAIYLQLIGTAPHCSDGYKRDANGVLVRKKSGKPGRHDFHEHSPWAMSRVCRTVHDEVAPLLEAIDIADIHFELQQFTKAEMRRWVTLPSATLSGAERISRMRRWQIMSQGYCDQATFDKAKMLGKARWNASGVGMDLEESAA</sequence>
<comment type="caution">
    <text evidence="1">The sequence shown here is derived from an EMBL/GenBank/DDBJ whole genome shotgun (WGS) entry which is preliminary data.</text>
</comment>
<gene>
    <name evidence="1" type="ORF">PG996_012042</name>
</gene>
<protein>
    <submittedName>
        <fullName evidence="1">Uncharacterized protein</fullName>
    </submittedName>
</protein>